<comment type="function">
    <text evidence="18">Flavin transferase that catalyzes the transfer of the FMN moiety of FAD and its covalent binding to the hydroxyl group of a threonine residue in a target flavoprotein.</text>
</comment>
<evidence type="ECO:0000313" key="21">
    <source>
        <dbReference type="Proteomes" id="UP000198641"/>
    </source>
</evidence>
<reference evidence="20 21" key="1">
    <citation type="submission" date="2016-10" db="EMBL/GenBank/DDBJ databases">
        <authorList>
            <person name="de Groot N.N."/>
        </authorList>
    </citation>
    <scope>NUCLEOTIDE SEQUENCE [LARGE SCALE GENOMIC DNA]</scope>
    <source>
        <strain evidence="20 21">BH539</strain>
    </source>
</reference>
<dbReference type="Gene3D" id="3.10.520.10">
    <property type="entry name" value="ApbE-like domains"/>
    <property type="match status" value="1"/>
</dbReference>
<evidence type="ECO:0000256" key="3">
    <source>
        <dbReference type="ARBA" id="ARBA00016337"/>
    </source>
</evidence>
<dbReference type="SUPFAM" id="SSF143631">
    <property type="entry name" value="ApbE-like"/>
    <property type="match status" value="1"/>
</dbReference>
<dbReference type="STRING" id="284577.SAMN05216571_10555"/>
<evidence type="ECO:0000256" key="18">
    <source>
        <dbReference type="RuleBase" id="RU363002"/>
    </source>
</evidence>
<keyword evidence="11 17" id="KW-0460">Magnesium</keyword>
<keyword evidence="5 18" id="KW-0997">Cell inner membrane</keyword>
<dbReference type="FunFam" id="3.10.520.10:FF:000001">
    <property type="entry name" value="FAD:protein FMN transferase"/>
    <property type="match status" value="1"/>
</dbReference>
<evidence type="ECO:0000256" key="4">
    <source>
        <dbReference type="ARBA" id="ARBA00022475"/>
    </source>
</evidence>
<evidence type="ECO:0000256" key="5">
    <source>
        <dbReference type="ARBA" id="ARBA00022519"/>
    </source>
</evidence>
<dbReference type="OrthoDB" id="9778595at2"/>
<evidence type="ECO:0000256" key="13">
    <source>
        <dbReference type="ARBA" id="ARBA00023139"/>
    </source>
</evidence>
<dbReference type="GO" id="GO:0005886">
    <property type="term" value="C:plasma membrane"/>
    <property type="evidence" value="ECO:0007669"/>
    <property type="project" value="UniProtKB-SubCell"/>
</dbReference>
<keyword evidence="6 18" id="KW-0285">Flavoprotein</keyword>
<dbReference type="PANTHER" id="PTHR30040:SF2">
    <property type="entry name" value="FAD:PROTEIN FMN TRANSFERASE"/>
    <property type="match status" value="1"/>
</dbReference>
<dbReference type="InterPro" id="IPR003374">
    <property type="entry name" value="ApbE-like_sf"/>
</dbReference>
<evidence type="ECO:0000256" key="8">
    <source>
        <dbReference type="ARBA" id="ARBA00022723"/>
    </source>
</evidence>
<dbReference type="PROSITE" id="PS51257">
    <property type="entry name" value="PROKAR_LIPOPROTEIN"/>
    <property type="match status" value="1"/>
</dbReference>
<comment type="catalytic activity">
    <reaction evidence="15 18">
        <text>L-threonyl-[protein] + FAD = FMN-L-threonyl-[protein] + AMP + H(+)</text>
        <dbReference type="Rhea" id="RHEA:36847"/>
        <dbReference type="Rhea" id="RHEA-COMP:11060"/>
        <dbReference type="Rhea" id="RHEA-COMP:11061"/>
        <dbReference type="ChEBI" id="CHEBI:15378"/>
        <dbReference type="ChEBI" id="CHEBI:30013"/>
        <dbReference type="ChEBI" id="CHEBI:57692"/>
        <dbReference type="ChEBI" id="CHEBI:74257"/>
        <dbReference type="ChEBI" id="CHEBI:456215"/>
        <dbReference type="EC" id="2.7.1.180"/>
    </reaction>
</comment>
<gene>
    <name evidence="20" type="ORF">SAMN05216571_10555</name>
</gene>
<dbReference type="EMBL" id="FNCI01000005">
    <property type="protein sequence ID" value="SDG14727.1"/>
    <property type="molecule type" value="Genomic_DNA"/>
</dbReference>
<evidence type="ECO:0000256" key="6">
    <source>
        <dbReference type="ARBA" id="ARBA00022630"/>
    </source>
</evidence>
<comment type="cofactor">
    <cofactor evidence="17">
        <name>Mg(2+)</name>
        <dbReference type="ChEBI" id="CHEBI:18420"/>
    </cofactor>
    <cofactor evidence="17">
        <name>Mn(2+)</name>
        <dbReference type="ChEBI" id="CHEBI:29035"/>
    </cofactor>
    <text evidence="17">Magnesium. Can also use manganese.</text>
</comment>
<evidence type="ECO:0000256" key="16">
    <source>
        <dbReference type="ARBA" id="ARBA00060485"/>
    </source>
</evidence>
<feature type="region of interest" description="Disordered" evidence="19">
    <location>
        <begin position="349"/>
        <end position="393"/>
    </location>
</feature>
<evidence type="ECO:0000256" key="1">
    <source>
        <dbReference type="ARBA" id="ARBA00008282"/>
    </source>
</evidence>
<feature type="binding site" evidence="17">
    <location>
        <position position="294"/>
    </location>
    <ligand>
        <name>Mg(2+)</name>
        <dbReference type="ChEBI" id="CHEBI:18420"/>
    </ligand>
</feature>
<dbReference type="Pfam" id="PF02424">
    <property type="entry name" value="ApbE"/>
    <property type="match status" value="1"/>
</dbReference>
<comment type="similarity">
    <text evidence="1 18">Belongs to the ApbE family.</text>
</comment>
<dbReference type="EC" id="2.7.1.180" evidence="2 18"/>
<dbReference type="GO" id="GO:0016740">
    <property type="term" value="F:transferase activity"/>
    <property type="evidence" value="ECO:0007669"/>
    <property type="project" value="UniProtKB-UniRule"/>
</dbReference>
<keyword evidence="4" id="KW-1003">Cell membrane</keyword>
<dbReference type="PANTHER" id="PTHR30040">
    <property type="entry name" value="THIAMINE BIOSYNTHESIS LIPOPROTEIN APBE"/>
    <property type="match status" value="1"/>
</dbReference>
<feature type="binding site" evidence="17">
    <location>
        <position position="179"/>
    </location>
    <ligand>
        <name>Mg(2+)</name>
        <dbReference type="ChEBI" id="CHEBI:18420"/>
    </ligand>
</feature>
<keyword evidence="10 18" id="KW-0274">FAD</keyword>
<evidence type="ECO:0000256" key="12">
    <source>
        <dbReference type="ARBA" id="ARBA00023136"/>
    </source>
</evidence>
<evidence type="ECO:0000256" key="9">
    <source>
        <dbReference type="ARBA" id="ARBA00022729"/>
    </source>
</evidence>
<proteinExistence type="inferred from homology"/>
<keyword evidence="14 18" id="KW-0449">Lipoprotein</keyword>
<accession>A0A1G7RV73</accession>
<keyword evidence="7 18" id="KW-0808">Transferase</keyword>
<dbReference type="RefSeq" id="WP_092525212.1">
    <property type="nucleotide sequence ID" value="NZ_FNCI01000005.1"/>
</dbReference>
<keyword evidence="21" id="KW-1185">Reference proteome</keyword>
<evidence type="ECO:0000256" key="7">
    <source>
        <dbReference type="ARBA" id="ARBA00022679"/>
    </source>
</evidence>
<keyword evidence="13" id="KW-0564">Palmitate</keyword>
<evidence type="ECO:0000256" key="19">
    <source>
        <dbReference type="SAM" id="MobiDB-lite"/>
    </source>
</evidence>
<dbReference type="InterPro" id="IPR024932">
    <property type="entry name" value="ApbE"/>
</dbReference>
<dbReference type="PIRSF" id="PIRSF006268">
    <property type="entry name" value="ApbE"/>
    <property type="match status" value="1"/>
</dbReference>
<evidence type="ECO:0000256" key="10">
    <source>
        <dbReference type="ARBA" id="ARBA00022827"/>
    </source>
</evidence>
<comment type="subcellular location">
    <subcellularLocation>
        <location evidence="16 18">Cell inner membrane</location>
        <topology evidence="16 18">Lipid-anchor</topology>
        <orientation evidence="16 18">Periplasmic side</orientation>
    </subcellularLocation>
</comment>
<keyword evidence="12" id="KW-0472">Membrane</keyword>
<sequence>MTRRLPLFALCALLLMVSLSGCSEPLREAPITLKGQIFGTYYQVILAKPMTRDQVADIEAGILDELEAVDASMSTYREDSELSNFNRSPLGEWQPLSPELMQVLEISRQVSKASDGAFDITVGGLVNLWSFGPEARPEKVPPEDQLEERLAQIGPDKVELDIEACRARRLSDVYVDLSAVAKGYGVDQVGDYLEAQGVDNFLVDIGGELVLSGHRDDSGDPWRVGVEVPDEHRQVAQYVLALTDMSVATSGDYRNYFEEDGKRYSHTIDPRTGRPVEHALASVTVLGDTTADADAWATALSVLGPQASLETARREGLAVLTLERDGEGWISRVSPAFAERVGDAALDKLGIPRPDQAPAQDADQTPVEDSSQISVEDSAQAPVEDSAQDNEET</sequence>
<evidence type="ECO:0000313" key="20">
    <source>
        <dbReference type="EMBL" id="SDG14727.1"/>
    </source>
</evidence>
<evidence type="ECO:0000256" key="17">
    <source>
        <dbReference type="PIRSR" id="PIRSR006268-2"/>
    </source>
</evidence>
<feature type="signal peptide" evidence="18">
    <location>
        <begin position="1"/>
        <end position="23"/>
    </location>
</feature>
<feature type="binding site" evidence="17">
    <location>
        <position position="298"/>
    </location>
    <ligand>
        <name>Mg(2+)</name>
        <dbReference type="ChEBI" id="CHEBI:18420"/>
    </ligand>
</feature>
<evidence type="ECO:0000256" key="15">
    <source>
        <dbReference type="ARBA" id="ARBA00048540"/>
    </source>
</evidence>
<feature type="compositionally biased region" description="Polar residues" evidence="19">
    <location>
        <begin position="367"/>
        <end position="377"/>
    </location>
</feature>
<dbReference type="AlphaFoldDB" id="A0A1G7RV73"/>
<protein>
    <recommendedName>
        <fullName evidence="3 18">FAD:protein FMN transferase</fullName>
        <ecNumber evidence="2 18">2.7.1.180</ecNumber>
    </recommendedName>
</protein>
<keyword evidence="8 17" id="KW-0479">Metal-binding</keyword>
<evidence type="ECO:0000256" key="11">
    <source>
        <dbReference type="ARBA" id="ARBA00022842"/>
    </source>
</evidence>
<dbReference type="GO" id="GO:0046872">
    <property type="term" value="F:metal ion binding"/>
    <property type="evidence" value="ECO:0007669"/>
    <property type="project" value="UniProtKB-UniRule"/>
</dbReference>
<organism evidence="20 21">
    <name type="scientific">Onishia taeanensis</name>
    <dbReference type="NCBI Taxonomy" id="284577"/>
    <lineage>
        <taxon>Bacteria</taxon>
        <taxon>Pseudomonadati</taxon>
        <taxon>Pseudomonadota</taxon>
        <taxon>Gammaproteobacteria</taxon>
        <taxon>Oceanospirillales</taxon>
        <taxon>Halomonadaceae</taxon>
        <taxon>Onishia</taxon>
    </lineage>
</organism>
<evidence type="ECO:0000256" key="14">
    <source>
        <dbReference type="ARBA" id="ARBA00023288"/>
    </source>
</evidence>
<keyword evidence="9 18" id="KW-0732">Signal</keyword>
<evidence type="ECO:0000256" key="2">
    <source>
        <dbReference type="ARBA" id="ARBA00011955"/>
    </source>
</evidence>
<feature type="chain" id="PRO_5011328743" description="FAD:protein FMN transferase" evidence="18">
    <location>
        <begin position="24"/>
        <end position="393"/>
    </location>
</feature>
<dbReference type="Proteomes" id="UP000198641">
    <property type="component" value="Unassembled WGS sequence"/>
</dbReference>
<name>A0A1G7RV73_9GAMM</name>